<evidence type="ECO:0000313" key="3">
    <source>
        <dbReference type="Proteomes" id="UP000789738"/>
    </source>
</evidence>
<gene>
    <name evidence="2" type="ORF">CNEO_43246</name>
</gene>
<sequence length="44" mass="5099">MVVAITFVKIFFISRLKILIAFFISSIPLQILSKNNYQSKHSIE</sequence>
<name>A0AA86JL78_9CLOT</name>
<dbReference type="Proteomes" id="UP000789738">
    <property type="component" value="Unassembled WGS sequence"/>
</dbReference>
<proteinExistence type="predicted"/>
<protein>
    <submittedName>
        <fullName evidence="2">Uncharacterized protein</fullName>
    </submittedName>
</protein>
<organism evidence="2 3">
    <name type="scientific">Clostridium neonatale</name>
    <dbReference type="NCBI Taxonomy" id="137838"/>
    <lineage>
        <taxon>Bacteria</taxon>
        <taxon>Bacillati</taxon>
        <taxon>Bacillota</taxon>
        <taxon>Clostridia</taxon>
        <taxon>Eubacteriales</taxon>
        <taxon>Clostridiaceae</taxon>
        <taxon>Clostridium</taxon>
    </lineage>
</organism>
<reference evidence="2" key="1">
    <citation type="submission" date="2021-10" db="EMBL/GenBank/DDBJ databases">
        <authorList>
            <person name="Mesa V."/>
        </authorList>
    </citation>
    <scope>NUCLEOTIDE SEQUENCE</scope>
    <source>
        <strain evidence="2">CC3_PB</strain>
    </source>
</reference>
<keyword evidence="1" id="KW-1133">Transmembrane helix</keyword>
<evidence type="ECO:0000256" key="1">
    <source>
        <dbReference type="SAM" id="Phobius"/>
    </source>
</evidence>
<evidence type="ECO:0000313" key="2">
    <source>
        <dbReference type="EMBL" id="CAG9707807.1"/>
    </source>
</evidence>
<feature type="transmembrane region" description="Helical" evidence="1">
    <location>
        <begin position="12"/>
        <end position="32"/>
    </location>
</feature>
<accession>A0AA86JL78</accession>
<dbReference type="AlphaFoldDB" id="A0AA86JL78"/>
<dbReference type="EMBL" id="CAKJVE010000004">
    <property type="protein sequence ID" value="CAG9707807.1"/>
    <property type="molecule type" value="Genomic_DNA"/>
</dbReference>
<comment type="caution">
    <text evidence="2">The sequence shown here is derived from an EMBL/GenBank/DDBJ whole genome shotgun (WGS) entry which is preliminary data.</text>
</comment>
<keyword evidence="1" id="KW-0472">Membrane</keyword>
<keyword evidence="1" id="KW-0812">Transmembrane</keyword>